<evidence type="ECO:0000313" key="2">
    <source>
        <dbReference type="EMBL" id="JAC27868.1"/>
    </source>
</evidence>
<protein>
    <submittedName>
        <fullName evidence="2">Putative secreted protein</fullName>
    </submittedName>
</protein>
<feature type="signal peptide" evidence="1">
    <location>
        <begin position="1"/>
        <end position="20"/>
    </location>
</feature>
<proteinExistence type="evidence at transcript level"/>
<accession>A0A023G4R7</accession>
<dbReference type="AlphaFoldDB" id="A0A023G4R7"/>
<keyword evidence="1" id="KW-0732">Signal</keyword>
<reference evidence="2" key="1">
    <citation type="submission" date="2014-03" db="EMBL/GenBank/DDBJ databases">
        <title>The sialotranscriptome of Amblyomma triste, Amblyomma parvum and Amblyomma cajennense ticks, uncovered by 454-based RNA-seq.</title>
        <authorList>
            <person name="Garcia G.R."/>
            <person name="Gardinassi L.G."/>
            <person name="Ribeiro J.M."/>
            <person name="Anatriello E."/>
            <person name="Ferreira B.R."/>
            <person name="Moreira H.N."/>
            <person name="Mafra C."/>
            <person name="Olegario M.M."/>
            <person name="Szabo P.J."/>
            <person name="Miranda-Santos I.K."/>
            <person name="Maruyama S.R."/>
        </authorList>
    </citation>
    <scope>NUCLEOTIDE SEQUENCE</scope>
    <source>
        <strain evidence="2">Mato Grasso do Sul</strain>
        <tissue evidence="2">Salivary glands</tissue>
    </source>
</reference>
<sequence>MKASLILFLFTIGFLQHAFGSPREQRKNTCGGTCNPYEGDGWCSEECYCEMDFPLPLWGYCTRAEYASIGTDTMDALMDLGELKAEMPKSTKLAGASSSAAKSPKIRAPTVRFPKFTAPKMPRLSLPKITLPKVFTRG</sequence>
<evidence type="ECO:0000256" key="1">
    <source>
        <dbReference type="SAM" id="SignalP"/>
    </source>
</evidence>
<organism evidence="2">
    <name type="scientific">Amblyomma triste</name>
    <name type="common">Neotropical tick</name>
    <dbReference type="NCBI Taxonomy" id="251400"/>
    <lineage>
        <taxon>Eukaryota</taxon>
        <taxon>Metazoa</taxon>
        <taxon>Ecdysozoa</taxon>
        <taxon>Arthropoda</taxon>
        <taxon>Chelicerata</taxon>
        <taxon>Arachnida</taxon>
        <taxon>Acari</taxon>
        <taxon>Parasitiformes</taxon>
        <taxon>Ixodida</taxon>
        <taxon>Ixodoidea</taxon>
        <taxon>Ixodidae</taxon>
        <taxon>Amblyomminae</taxon>
        <taxon>Amblyomma</taxon>
    </lineage>
</organism>
<dbReference type="EMBL" id="GBBM01007550">
    <property type="protein sequence ID" value="JAC27868.1"/>
    <property type="molecule type" value="mRNA"/>
</dbReference>
<feature type="chain" id="PRO_5001520604" evidence="1">
    <location>
        <begin position="21"/>
        <end position="138"/>
    </location>
</feature>
<name>A0A023G4R7_AMBTT</name>